<feature type="compositionally biased region" description="Basic and acidic residues" evidence="1">
    <location>
        <begin position="97"/>
        <end position="108"/>
    </location>
</feature>
<dbReference type="EMBL" id="JBAHYK010003685">
    <property type="protein sequence ID" value="KAL0563298.1"/>
    <property type="molecule type" value="Genomic_DNA"/>
</dbReference>
<dbReference type="Proteomes" id="UP001465976">
    <property type="component" value="Unassembled WGS sequence"/>
</dbReference>
<organism evidence="2 3">
    <name type="scientific">Marasmius crinis-equi</name>
    <dbReference type="NCBI Taxonomy" id="585013"/>
    <lineage>
        <taxon>Eukaryota</taxon>
        <taxon>Fungi</taxon>
        <taxon>Dikarya</taxon>
        <taxon>Basidiomycota</taxon>
        <taxon>Agaricomycotina</taxon>
        <taxon>Agaricomycetes</taxon>
        <taxon>Agaricomycetidae</taxon>
        <taxon>Agaricales</taxon>
        <taxon>Marasmiineae</taxon>
        <taxon>Marasmiaceae</taxon>
        <taxon>Marasmius</taxon>
    </lineage>
</organism>
<keyword evidence="3" id="KW-1185">Reference proteome</keyword>
<feature type="compositionally biased region" description="Basic and acidic residues" evidence="1">
    <location>
        <begin position="30"/>
        <end position="39"/>
    </location>
</feature>
<feature type="compositionally biased region" description="Basic and acidic residues" evidence="1">
    <location>
        <begin position="69"/>
        <end position="79"/>
    </location>
</feature>
<feature type="compositionally biased region" description="Basic and acidic residues" evidence="1">
    <location>
        <begin position="141"/>
        <end position="155"/>
    </location>
</feature>
<feature type="compositionally biased region" description="Acidic residues" evidence="1">
    <location>
        <begin position="114"/>
        <end position="123"/>
    </location>
</feature>
<comment type="caution">
    <text evidence="2">The sequence shown here is derived from an EMBL/GenBank/DDBJ whole genome shotgun (WGS) entry which is preliminary data.</text>
</comment>
<accession>A0ABR3EKB8</accession>
<name>A0ABR3EKB8_9AGAR</name>
<reference evidence="2 3" key="1">
    <citation type="submission" date="2024-02" db="EMBL/GenBank/DDBJ databases">
        <title>A draft genome for the cacao thread blight pathogen Marasmius crinis-equi.</title>
        <authorList>
            <person name="Cohen S.P."/>
            <person name="Baruah I.K."/>
            <person name="Amoako-Attah I."/>
            <person name="Bukari Y."/>
            <person name="Meinhardt L.W."/>
            <person name="Bailey B.A."/>
        </authorList>
    </citation>
    <scope>NUCLEOTIDE SEQUENCE [LARGE SCALE GENOMIC DNA]</scope>
    <source>
        <strain evidence="2 3">GH-76</strain>
    </source>
</reference>
<evidence type="ECO:0000313" key="3">
    <source>
        <dbReference type="Proteomes" id="UP001465976"/>
    </source>
</evidence>
<protein>
    <submittedName>
        <fullName evidence="2">Uncharacterized protein</fullName>
    </submittedName>
</protein>
<gene>
    <name evidence="2" type="ORF">V5O48_018774</name>
</gene>
<sequence>MIGPEDDTVKSIFSGQALEDSSPKSKSRTSHAEKSEKPKTKTVMKPYVEVPKHNPNEDVASKPPKVKPKAKEKNEDKNWRKSMPPRKGRSEEDGEEPEAKSGKDKGRGPADQIEISDSEDEVDNPGRYFKGLKAIDPSPIRPEKRASERFPEKRIGPNSHVRFKENEPKGQKEILERLSKGSSLEQVAAAIENGEVTIDAKGLLDAVPKLLPLLARRSKNRRIPTRSWASGKAKGQGDAVPLEKVETVHVMNCTFLVPH</sequence>
<evidence type="ECO:0000256" key="1">
    <source>
        <dbReference type="SAM" id="MobiDB-lite"/>
    </source>
</evidence>
<proteinExistence type="predicted"/>
<feature type="region of interest" description="Disordered" evidence="1">
    <location>
        <begin position="1"/>
        <end position="168"/>
    </location>
</feature>
<feature type="compositionally biased region" description="Basic and acidic residues" evidence="1">
    <location>
        <begin position="50"/>
        <end position="60"/>
    </location>
</feature>
<evidence type="ECO:0000313" key="2">
    <source>
        <dbReference type="EMBL" id="KAL0563298.1"/>
    </source>
</evidence>